<keyword evidence="3" id="KW-1185">Reference proteome</keyword>
<evidence type="ECO:0000256" key="1">
    <source>
        <dbReference type="PROSITE-ProRule" id="PRU00023"/>
    </source>
</evidence>
<organism evidence="2 3">
    <name type="scientific">Flavivirga jejuensis</name>
    <dbReference type="NCBI Taxonomy" id="870487"/>
    <lineage>
        <taxon>Bacteria</taxon>
        <taxon>Pseudomonadati</taxon>
        <taxon>Bacteroidota</taxon>
        <taxon>Flavobacteriia</taxon>
        <taxon>Flavobacteriales</taxon>
        <taxon>Flavobacteriaceae</taxon>
        <taxon>Flavivirga</taxon>
    </lineage>
</organism>
<dbReference type="Proteomes" id="UP001176806">
    <property type="component" value="Unassembled WGS sequence"/>
</dbReference>
<gene>
    <name evidence="2" type="ORF">Q4Q40_00850</name>
</gene>
<dbReference type="SMART" id="SM00248">
    <property type="entry name" value="ANK"/>
    <property type="match status" value="11"/>
</dbReference>
<proteinExistence type="predicted"/>
<feature type="repeat" description="ANK" evidence="1">
    <location>
        <begin position="91"/>
        <end position="123"/>
    </location>
</feature>
<dbReference type="Gene3D" id="1.25.40.20">
    <property type="entry name" value="Ankyrin repeat-containing domain"/>
    <property type="match status" value="2"/>
</dbReference>
<comment type="caution">
    <text evidence="2">The sequence shown here is derived from an EMBL/GenBank/DDBJ whole genome shotgun (WGS) entry which is preliminary data.</text>
</comment>
<name>A0ABT8WHW6_9FLAO</name>
<dbReference type="RefSeq" id="WP_303299778.1">
    <property type="nucleotide sequence ID" value="NZ_BAABDA010000042.1"/>
</dbReference>
<dbReference type="InterPro" id="IPR002110">
    <property type="entry name" value="Ankyrin_rpt"/>
</dbReference>
<reference evidence="2" key="1">
    <citation type="submission" date="2023-07" db="EMBL/GenBank/DDBJ databases">
        <title>Two novel species in the genus Flavivirga.</title>
        <authorList>
            <person name="Kwon K."/>
        </authorList>
    </citation>
    <scope>NUCLEOTIDE SEQUENCE</scope>
    <source>
        <strain evidence="2">KACC 14158</strain>
    </source>
</reference>
<evidence type="ECO:0000313" key="2">
    <source>
        <dbReference type="EMBL" id="MDO5972715.1"/>
    </source>
</evidence>
<protein>
    <submittedName>
        <fullName evidence="2">Ankyrin repeat domain-containing protein</fullName>
    </submittedName>
</protein>
<dbReference type="SUPFAM" id="SSF48403">
    <property type="entry name" value="Ankyrin repeat"/>
    <property type="match status" value="2"/>
</dbReference>
<feature type="repeat" description="ANK" evidence="1">
    <location>
        <begin position="265"/>
        <end position="298"/>
    </location>
</feature>
<dbReference type="PANTHER" id="PTHR44207">
    <property type="entry name" value="SURFACE ANTIGEN BSPA-LIKE-RELATED"/>
    <property type="match status" value="1"/>
</dbReference>
<evidence type="ECO:0000313" key="3">
    <source>
        <dbReference type="Proteomes" id="UP001176806"/>
    </source>
</evidence>
<dbReference type="PROSITE" id="PS50297">
    <property type="entry name" value="ANK_REP_REGION"/>
    <property type="match status" value="2"/>
</dbReference>
<dbReference type="EMBL" id="JAUOEL010000001">
    <property type="protein sequence ID" value="MDO5972715.1"/>
    <property type="molecule type" value="Genomic_DNA"/>
</dbReference>
<dbReference type="PANTHER" id="PTHR44207:SF2">
    <property type="entry name" value="REPEAT PROTEIN, PUTATIVE-RELATED"/>
    <property type="match status" value="1"/>
</dbReference>
<dbReference type="InterPro" id="IPR036770">
    <property type="entry name" value="Ankyrin_rpt-contain_sf"/>
</dbReference>
<feature type="repeat" description="ANK" evidence="1">
    <location>
        <begin position="437"/>
        <end position="470"/>
    </location>
</feature>
<sequence length="496" mass="55234">MKTIKFLAIYLLFVTVLQAQTENIFWNRDFWKTNPTVASIEQKILEGNNATTLNPYGFDAVVYAILAKTPNEVIKYLLSKKGNDVNKLTHDKRTYIFWAAYKGNFELMTYLISKNARMDLKDSHHFSVLTFAAVAGITNLDIYDLCIENGIDITTDKNEDGANALLLLIPHLKNFEIVDYFTKKGLGIDSQDKDGNGVFNYTAKAGNKAMLEKIIEKGTPYNKLNNNGGNAMLLATRGSRSGYNSLAFFKYLESLRVTPNITNKDGVTPLHNLAYGNKDLGTFNYFLSKGVDANQVDKKGNTALINASGRNSLEIITKLALNTKNVSHVNNNGQSALTKAISNSPKIVSFLIKKGADVHVVDTKGNNLVYYLIKSFSEENQEAFNQKIKALSRNGLNIKTVQKDGSTLFHLAVNTNNLELLKYVNTLGVDVNAKNNDGLTALHLEAMKAKHSKTLKYLLAIGANKDIKTDFDESVYDLAKENELLRKNNIDINFLK</sequence>
<accession>A0ABT8WHW6</accession>
<dbReference type="Pfam" id="PF12796">
    <property type="entry name" value="Ank_2"/>
    <property type="match status" value="3"/>
</dbReference>
<keyword evidence="1" id="KW-0040">ANK repeat</keyword>
<feature type="repeat" description="ANK" evidence="1">
    <location>
        <begin position="404"/>
        <end position="436"/>
    </location>
</feature>
<dbReference type="PROSITE" id="PS50088">
    <property type="entry name" value="ANK_REPEAT"/>
    <property type="match status" value="4"/>
</dbReference>